<dbReference type="InterPro" id="IPR024079">
    <property type="entry name" value="MetalloPept_cat_dom_sf"/>
</dbReference>
<dbReference type="InterPro" id="IPR000718">
    <property type="entry name" value="Peptidase_M13"/>
</dbReference>
<evidence type="ECO:0000256" key="2">
    <source>
        <dbReference type="SAM" id="MobiDB-lite"/>
    </source>
</evidence>
<accession>A0A9J6F5W3</accession>
<dbReference type="GO" id="GO:0005886">
    <property type="term" value="C:plasma membrane"/>
    <property type="evidence" value="ECO:0007669"/>
    <property type="project" value="TreeGrafter"/>
</dbReference>
<feature type="region of interest" description="Disordered" evidence="2">
    <location>
        <begin position="383"/>
        <end position="448"/>
    </location>
</feature>
<dbReference type="VEuPathDB" id="VectorBase:LOC119173897"/>
<sequence>MRVQQDSGARVLFFVVSKNVASHGRKVFNGAATCTFAFVGYDLVAQTATETAHRFRVVPSAVSLVFLLSLLGCFSSSVAVTLLSPHSQLGGSAPLLQAPFIRGLPGLLWVLGFGSLCWSRIGHCRVAARSGRAPRFTLGRRPPMRTNRGQQAGLPSLAAFWSRSSPSTAASVLALRYGLIDHLPLELGDLSRDSSATMHRGGGCIVDGFVDDPSLRSSTVAVGNGGGYGSFQRRTWSVELVNQGYCYLAVGRRWRLLLQAVLDAFAVRCVRRAFALLGAADSGVGVRDGGAHVSCGSAYGACAARGERRRGALVARSACDGSAGRCARAHGHRPAAAAAWCPIGGPQRRAMRASAALVRAVDGRTLVRVPALHRLACFPRMAAARRRSRDSNPRPAGQQPSTLATRPPRRGKGGWVEVAPEGRTASDEGPAWNNRGQTTPSSTTPARSSLLKAKLPAPPEVLQCNTSACLDFSARTTQLLREAINPCGDFYKYACDSWQHDHALRRQAHYVSTDTVYLKQYVNMLKKALFKPGAIPKLGFLYQVCKKVTTDTLYSRLLSTFLYTLNIGSWPYSMASSRNIPVEDLSYKIGVLKRELGLDSIFRVGSRRRPRQRVPNHRVRGATKAARRAGLHDLLESPMARQGVPFTHPERGQERHSLQWYLEAGAQTAELHGRGAARVLV</sequence>
<gene>
    <name evidence="4" type="ORF">HPB51_021226</name>
</gene>
<evidence type="ECO:0000313" key="4">
    <source>
        <dbReference type="EMBL" id="KAH8042142.1"/>
    </source>
</evidence>
<dbReference type="SUPFAM" id="SSF55486">
    <property type="entry name" value="Metalloproteases ('zincins'), catalytic domain"/>
    <property type="match status" value="1"/>
</dbReference>
<evidence type="ECO:0000256" key="3">
    <source>
        <dbReference type="SAM" id="Phobius"/>
    </source>
</evidence>
<dbReference type="GO" id="GO:0006508">
    <property type="term" value="P:proteolysis"/>
    <property type="evidence" value="ECO:0007669"/>
    <property type="project" value="InterPro"/>
</dbReference>
<keyword evidence="3" id="KW-0472">Membrane</keyword>
<keyword evidence="3" id="KW-0812">Transmembrane</keyword>
<feature type="transmembrane region" description="Helical" evidence="3">
    <location>
        <begin position="57"/>
        <end position="80"/>
    </location>
</feature>
<dbReference type="EMBL" id="JABSTU010000001">
    <property type="protein sequence ID" value="KAH8042142.1"/>
    <property type="molecule type" value="Genomic_DNA"/>
</dbReference>
<name>A0A9J6F5W3_RHIMP</name>
<reference evidence="4" key="2">
    <citation type="submission" date="2021-09" db="EMBL/GenBank/DDBJ databases">
        <authorList>
            <person name="Jia N."/>
            <person name="Wang J."/>
            <person name="Shi W."/>
            <person name="Du L."/>
            <person name="Sun Y."/>
            <person name="Zhan W."/>
            <person name="Jiang J."/>
            <person name="Wang Q."/>
            <person name="Zhang B."/>
            <person name="Ji P."/>
            <person name="Sakyi L.B."/>
            <person name="Cui X."/>
            <person name="Yuan T."/>
            <person name="Jiang B."/>
            <person name="Yang W."/>
            <person name="Lam T.T.-Y."/>
            <person name="Chang Q."/>
            <person name="Ding S."/>
            <person name="Wang X."/>
            <person name="Zhu J."/>
            <person name="Ruan X."/>
            <person name="Zhao L."/>
            <person name="Wei J."/>
            <person name="Que T."/>
            <person name="Du C."/>
            <person name="Cheng J."/>
            <person name="Dai P."/>
            <person name="Han X."/>
            <person name="Huang E."/>
            <person name="Gao Y."/>
            <person name="Liu J."/>
            <person name="Shao H."/>
            <person name="Ye R."/>
            <person name="Li L."/>
            <person name="Wei W."/>
            <person name="Wang X."/>
            <person name="Wang C."/>
            <person name="Huo Q."/>
            <person name="Li W."/>
            <person name="Guo W."/>
            <person name="Chen H."/>
            <person name="Chen S."/>
            <person name="Zhou L."/>
            <person name="Zhou L."/>
            <person name="Ni X."/>
            <person name="Tian J."/>
            <person name="Zhou Y."/>
            <person name="Sheng Y."/>
            <person name="Liu T."/>
            <person name="Pan Y."/>
            <person name="Xia L."/>
            <person name="Li J."/>
            <person name="Zhao F."/>
            <person name="Cao W."/>
        </authorList>
    </citation>
    <scope>NUCLEOTIDE SEQUENCE</scope>
    <source>
        <strain evidence="4">Rmic-2018</strain>
        <tissue evidence="4">Larvae</tissue>
    </source>
</reference>
<proteinExistence type="predicted"/>
<evidence type="ECO:0000256" key="1">
    <source>
        <dbReference type="ARBA" id="ARBA00022448"/>
    </source>
</evidence>
<dbReference type="AlphaFoldDB" id="A0A9J6F5W3"/>
<evidence type="ECO:0008006" key="6">
    <source>
        <dbReference type="Google" id="ProtNLM"/>
    </source>
</evidence>
<dbReference type="InterPro" id="IPR042089">
    <property type="entry name" value="Peptidase_M13_dom_2"/>
</dbReference>
<keyword evidence="5" id="KW-1185">Reference proteome</keyword>
<dbReference type="Proteomes" id="UP000821866">
    <property type="component" value="Chromosome 1"/>
</dbReference>
<dbReference type="PANTHER" id="PTHR43243">
    <property type="entry name" value="INNER MEMBRANE TRANSPORTER YGJI-RELATED"/>
    <property type="match status" value="1"/>
</dbReference>
<protein>
    <recommendedName>
        <fullName evidence="6">Peptidase M13 N-terminal domain-containing protein</fullName>
    </recommendedName>
</protein>
<keyword evidence="3" id="KW-1133">Transmembrane helix</keyword>
<dbReference type="PROSITE" id="PS51885">
    <property type="entry name" value="NEPRILYSIN"/>
    <property type="match status" value="1"/>
</dbReference>
<dbReference type="Gene3D" id="1.20.1740.10">
    <property type="entry name" value="Amino acid/polyamine transporter I"/>
    <property type="match status" value="1"/>
</dbReference>
<comment type="caution">
    <text evidence="4">The sequence shown here is derived from an EMBL/GenBank/DDBJ whole genome shotgun (WGS) entry which is preliminary data.</text>
</comment>
<dbReference type="PANTHER" id="PTHR43243:SF4">
    <property type="entry name" value="CATIONIC AMINO ACID TRANSPORTER 4"/>
    <property type="match status" value="1"/>
</dbReference>
<evidence type="ECO:0000313" key="5">
    <source>
        <dbReference type="Proteomes" id="UP000821866"/>
    </source>
</evidence>
<keyword evidence="1" id="KW-0813">Transport</keyword>
<dbReference type="Gene3D" id="1.10.1380.10">
    <property type="entry name" value="Neutral endopeptidase , domain2"/>
    <property type="match status" value="1"/>
</dbReference>
<dbReference type="GO" id="GO:0004222">
    <property type="term" value="F:metalloendopeptidase activity"/>
    <property type="evidence" value="ECO:0007669"/>
    <property type="project" value="InterPro"/>
</dbReference>
<feature type="compositionally biased region" description="Low complexity" evidence="2">
    <location>
        <begin position="438"/>
        <end position="448"/>
    </location>
</feature>
<dbReference type="GO" id="GO:0015171">
    <property type="term" value="F:amino acid transmembrane transporter activity"/>
    <property type="evidence" value="ECO:0007669"/>
    <property type="project" value="TreeGrafter"/>
</dbReference>
<reference evidence="4" key="1">
    <citation type="journal article" date="2020" name="Cell">
        <title>Large-Scale Comparative Analyses of Tick Genomes Elucidate Their Genetic Diversity and Vector Capacities.</title>
        <authorList>
            <consortium name="Tick Genome and Microbiome Consortium (TIGMIC)"/>
            <person name="Jia N."/>
            <person name="Wang J."/>
            <person name="Shi W."/>
            <person name="Du L."/>
            <person name="Sun Y."/>
            <person name="Zhan W."/>
            <person name="Jiang J.F."/>
            <person name="Wang Q."/>
            <person name="Zhang B."/>
            <person name="Ji P."/>
            <person name="Bell-Sakyi L."/>
            <person name="Cui X.M."/>
            <person name="Yuan T.T."/>
            <person name="Jiang B.G."/>
            <person name="Yang W.F."/>
            <person name="Lam T.T."/>
            <person name="Chang Q.C."/>
            <person name="Ding S.J."/>
            <person name="Wang X.J."/>
            <person name="Zhu J.G."/>
            <person name="Ruan X.D."/>
            <person name="Zhao L."/>
            <person name="Wei J.T."/>
            <person name="Ye R.Z."/>
            <person name="Que T.C."/>
            <person name="Du C.H."/>
            <person name="Zhou Y.H."/>
            <person name="Cheng J.X."/>
            <person name="Dai P.F."/>
            <person name="Guo W.B."/>
            <person name="Han X.H."/>
            <person name="Huang E.J."/>
            <person name="Li L.F."/>
            <person name="Wei W."/>
            <person name="Gao Y.C."/>
            <person name="Liu J.Z."/>
            <person name="Shao H.Z."/>
            <person name="Wang X."/>
            <person name="Wang C.C."/>
            <person name="Yang T.C."/>
            <person name="Huo Q.B."/>
            <person name="Li W."/>
            <person name="Chen H.Y."/>
            <person name="Chen S.E."/>
            <person name="Zhou L.G."/>
            <person name="Ni X.B."/>
            <person name="Tian J.H."/>
            <person name="Sheng Y."/>
            <person name="Liu T."/>
            <person name="Pan Y.S."/>
            <person name="Xia L.Y."/>
            <person name="Li J."/>
            <person name="Zhao F."/>
            <person name="Cao W.C."/>
        </authorList>
    </citation>
    <scope>NUCLEOTIDE SEQUENCE</scope>
    <source>
        <strain evidence="4">Rmic-2018</strain>
    </source>
</reference>
<dbReference type="Gene3D" id="3.40.390.10">
    <property type="entry name" value="Collagenase (Catalytic Domain)"/>
    <property type="match status" value="1"/>
</dbReference>
<organism evidence="4 5">
    <name type="scientific">Rhipicephalus microplus</name>
    <name type="common">Cattle tick</name>
    <name type="synonym">Boophilus microplus</name>
    <dbReference type="NCBI Taxonomy" id="6941"/>
    <lineage>
        <taxon>Eukaryota</taxon>
        <taxon>Metazoa</taxon>
        <taxon>Ecdysozoa</taxon>
        <taxon>Arthropoda</taxon>
        <taxon>Chelicerata</taxon>
        <taxon>Arachnida</taxon>
        <taxon>Acari</taxon>
        <taxon>Parasitiformes</taxon>
        <taxon>Ixodida</taxon>
        <taxon>Ixodoidea</taxon>
        <taxon>Ixodidae</taxon>
        <taxon>Rhipicephalinae</taxon>
        <taxon>Rhipicephalus</taxon>
        <taxon>Boophilus</taxon>
    </lineage>
</organism>